<reference evidence="14" key="2">
    <citation type="submission" date="2020-09" db="EMBL/GenBank/DDBJ databases">
        <authorList>
            <person name="Sun Q."/>
            <person name="Sedlacek I."/>
        </authorList>
    </citation>
    <scope>NUCLEOTIDE SEQUENCE</scope>
    <source>
        <strain evidence="14">CCM 8711</strain>
    </source>
</reference>
<dbReference type="RefSeq" id="WP_188416642.1">
    <property type="nucleotide sequence ID" value="NZ_BMDO01000005.1"/>
</dbReference>
<comment type="caution">
    <text evidence="9">Lacks conserved residue(s) required for the propagation of feature annotation.</text>
</comment>
<comment type="function">
    <text evidence="9 10">One of the essential components for the initiation of protein synthesis. Protects formylmethionyl-tRNA from spontaneous hydrolysis and promotes its binding to the 30S ribosomal subunits. Also involved in the hydrolysis of GTP during the formation of the 70S ribosomal complex.</text>
</comment>
<dbReference type="PANTHER" id="PTHR43381">
    <property type="entry name" value="TRANSLATION INITIATION FACTOR IF-2-RELATED"/>
    <property type="match status" value="1"/>
</dbReference>
<keyword evidence="4 9" id="KW-0963">Cytoplasm</keyword>
<dbReference type="Pfam" id="PF03144">
    <property type="entry name" value="GTP_EFTU_D2"/>
    <property type="match status" value="1"/>
</dbReference>
<dbReference type="GO" id="GO:0003924">
    <property type="term" value="F:GTPase activity"/>
    <property type="evidence" value="ECO:0007669"/>
    <property type="project" value="UniProtKB-UniRule"/>
</dbReference>
<dbReference type="Gene3D" id="1.10.10.2480">
    <property type="match status" value="1"/>
</dbReference>
<proteinExistence type="inferred from homology"/>
<reference evidence="14" key="1">
    <citation type="journal article" date="2014" name="Int. J. Syst. Evol. Microbiol.">
        <title>Complete genome sequence of Corynebacterium casei LMG S-19264T (=DSM 44701T), isolated from a smear-ripened cheese.</title>
        <authorList>
            <consortium name="US DOE Joint Genome Institute (JGI-PGF)"/>
            <person name="Walter F."/>
            <person name="Albersmeier A."/>
            <person name="Kalinowski J."/>
            <person name="Ruckert C."/>
        </authorList>
    </citation>
    <scope>NUCLEOTIDE SEQUENCE</scope>
    <source>
        <strain evidence="14">CCM 8711</strain>
    </source>
</reference>
<evidence type="ECO:0000256" key="11">
    <source>
        <dbReference type="RuleBase" id="RU000645"/>
    </source>
</evidence>
<dbReference type="Pfam" id="PF11987">
    <property type="entry name" value="IF-2"/>
    <property type="match status" value="1"/>
</dbReference>
<evidence type="ECO:0000256" key="7">
    <source>
        <dbReference type="ARBA" id="ARBA00022917"/>
    </source>
</evidence>
<dbReference type="InterPro" id="IPR005225">
    <property type="entry name" value="Small_GTP-bd"/>
</dbReference>
<dbReference type="HAMAP" id="MF_00100_B">
    <property type="entry name" value="IF_2_B"/>
    <property type="match status" value="1"/>
</dbReference>
<name>A0A917N1M0_9SPHI</name>
<comment type="caution">
    <text evidence="14">The sequence shown here is derived from an EMBL/GenBank/DDBJ whole genome shotgun (WGS) entry which is preliminary data.</text>
</comment>
<dbReference type="Proteomes" id="UP000662074">
    <property type="component" value="Unassembled WGS sequence"/>
</dbReference>
<evidence type="ECO:0000256" key="3">
    <source>
        <dbReference type="ARBA" id="ARBA00020675"/>
    </source>
</evidence>
<feature type="compositionally biased region" description="Basic and acidic residues" evidence="12">
    <location>
        <begin position="113"/>
        <end position="125"/>
    </location>
</feature>
<dbReference type="CDD" id="cd03692">
    <property type="entry name" value="mtIF2_IVc"/>
    <property type="match status" value="1"/>
</dbReference>
<dbReference type="InterPro" id="IPR053905">
    <property type="entry name" value="EF-G-like_DII"/>
</dbReference>
<keyword evidence="5 9" id="KW-0396">Initiation factor</keyword>
<dbReference type="InterPro" id="IPR000178">
    <property type="entry name" value="TF_IF2_bacterial-like"/>
</dbReference>
<feature type="compositionally biased region" description="Low complexity" evidence="12">
    <location>
        <begin position="362"/>
        <end position="381"/>
    </location>
</feature>
<dbReference type="Pfam" id="PF04760">
    <property type="entry name" value="IF2_N"/>
    <property type="match status" value="1"/>
</dbReference>
<dbReference type="GO" id="GO:0003743">
    <property type="term" value="F:translation initiation factor activity"/>
    <property type="evidence" value="ECO:0007669"/>
    <property type="project" value="UniProtKB-UniRule"/>
</dbReference>
<feature type="compositionally biased region" description="Low complexity" evidence="12">
    <location>
        <begin position="310"/>
        <end position="328"/>
    </location>
</feature>
<feature type="compositionally biased region" description="Pro residues" evidence="12">
    <location>
        <begin position="168"/>
        <end position="190"/>
    </location>
</feature>
<feature type="compositionally biased region" description="Low complexity" evidence="12">
    <location>
        <begin position="227"/>
        <end position="242"/>
    </location>
</feature>
<evidence type="ECO:0000313" key="15">
    <source>
        <dbReference type="Proteomes" id="UP000662074"/>
    </source>
</evidence>
<dbReference type="Gene3D" id="3.40.50.300">
    <property type="entry name" value="P-loop containing nucleotide triphosphate hydrolases"/>
    <property type="match status" value="1"/>
</dbReference>
<dbReference type="PANTHER" id="PTHR43381:SF5">
    <property type="entry name" value="TR-TYPE G DOMAIN-CONTAINING PROTEIN"/>
    <property type="match status" value="1"/>
</dbReference>
<dbReference type="InterPro" id="IPR023115">
    <property type="entry name" value="TIF_IF2_dom3"/>
</dbReference>
<accession>A0A917N1M0</accession>
<dbReference type="PROSITE" id="PS01176">
    <property type="entry name" value="IF2"/>
    <property type="match status" value="1"/>
</dbReference>
<evidence type="ECO:0000256" key="12">
    <source>
        <dbReference type="SAM" id="MobiDB-lite"/>
    </source>
</evidence>
<feature type="binding site" evidence="9">
    <location>
        <begin position="583"/>
        <end position="587"/>
    </location>
    <ligand>
        <name>GTP</name>
        <dbReference type="ChEBI" id="CHEBI:37565"/>
    </ligand>
</feature>
<comment type="similarity">
    <text evidence="2 9 10">Belongs to the TRAFAC class translation factor GTPase superfamily. Classic translation factor GTPase family. IF-2 subfamily.</text>
</comment>
<evidence type="ECO:0000256" key="6">
    <source>
        <dbReference type="ARBA" id="ARBA00022741"/>
    </source>
</evidence>
<organism evidence="14 15">
    <name type="scientific">Mucilaginibacter galii</name>
    <dbReference type="NCBI Taxonomy" id="2005073"/>
    <lineage>
        <taxon>Bacteria</taxon>
        <taxon>Pseudomonadati</taxon>
        <taxon>Bacteroidota</taxon>
        <taxon>Sphingobacteriia</taxon>
        <taxon>Sphingobacteriales</taxon>
        <taxon>Sphingobacteriaceae</taxon>
        <taxon>Mucilaginibacter</taxon>
    </lineage>
</organism>
<feature type="compositionally biased region" description="Gly residues" evidence="12">
    <location>
        <begin position="329"/>
        <end position="361"/>
    </location>
</feature>
<dbReference type="FunFam" id="3.40.50.300:FF:000019">
    <property type="entry name" value="Translation initiation factor IF-2"/>
    <property type="match status" value="1"/>
</dbReference>
<dbReference type="CDD" id="cd01887">
    <property type="entry name" value="IF2_eIF5B"/>
    <property type="match status" value="1"/>
</dbReference>
<dbReference type="SUPFAM" id="SSF52156">
    <property type="entry name" value="Initiation factor IF2/eIF5b, domain 3"/>
    <property type="match status" value="1"/>
</dbReference>
<dbReference type="AlphaFoldDB" id="A0A917N1M0"/>
<dbReference type="EMBL" id="BMDO01000005">
    <property type="protein sequence ID" value="GGI50988.1"/>
    <property type="molecule type" value="Genomic_DNA"/>
</dbReference>
<keyword evidence="15" id="KW-1185">Reference proteome</keyword>
<dbReference type="InterPro" id="IPR036925">
    <property type="entry name" value="TIF_IF2_dom3_sf"/>
</dbReference>
<evidence type="ECO:0000256" key="5">
    <source>
        <dbReference type="ARBA" id="ARBA00022540"/>
    </source>
</evidence>
<dbReference type="Gene3D" id="3.40.50.10050">
    <property type="entry name" value="Translation initiation factor IF- 2, domain 3"/>
    <property type="match status" value="1"/>
</dbReference>
<keyword evidence="7 9" id="KW-0648">Protein biosynthesis</keyword>
<evidence type="ECO:0000313" key="14">
    <source>
        <dbReference type="EMBL" id="GGI50988.1"/>
    </source>
</evidence>
<dbReference type="GO" id="GO:0005525">
    <property type="term" value="F:GTP binding"/>
    <property type="evidence" value="ECO:0007669"/>
    <property type="project" value="UniProtKB-KW"/>
</dbReference>
<dbReference type="CDD" id="cd03702">
    <property type="entry name" value="IF2_mtIF2_II"/>
    <property type="match status" value="1"/>
</dbReference>
<dbReference type="InterPro" id="IPR044145">
    <property type="entry name" value="IF2_II"/>
</dbReference>
<evidence type="ECO:0000256" key="4">
    <source>
        <dbReference type="ARBA" id="ARBA00022490"/>
    </source>
</evidence>
<feature type="binding site" evidence="9">
    <location>
        <begin position="536"/>
        <end position="543"/>
    </location>
    <ligand>
        <name>GTP</name>
        <dbReference type="ChEBI" id="CHEBI:37565"/>
    </ligand>
</feature>
<dbReference type="GO" id="GO:0005737">
    <property type="term" value="C:cytoplasm"/>
    <property type="evidence" value="ECO:0007669"/>
    <property type="project" value="UniProtKB-SubCell"/>
</dbReference>
<dbReference type="NCBIfam" id="TIGR00231">
    <property type="entry name" value="small_GTP"/>
    <property type="match status" value="1"/>
</dbReference>
<dbReference type="NCBIfam" id="TIGR00487">
    <property type="entry name" value="IF-2"/>
    <property type="match status" value="1"/>
</dbReference>
<feature type="compositionally biased region" description="Pro residues" evidence="12">
    <location>
        <begin position="208"/>
        <end position="226"/>
    </location>
</feature>
<dbReference type="SUPFAM" id="SSF52540">
    <property type="entry name" value="P-loop containing nucleoside triphosphate hydrolases"/>
    <property type="match status" value="1"/>
</dbReference>
<evidence type="ECO:0000256" key="8">
    <source>
        <dbReference type="ARBA" id="ARBA00023134"/>
    </source>
</evidence>
<dbReference type="FunFam" id="2.40.30.10:FF:000008">
    <property type="entry name" value="Translation initiation factor IF-2"/>
    <property type="match status" value="1"/>
</dbReference>
<sequence>MSEDKSIKLIKAVKELNIGMGTIVDFLASKGYKVDKSPMSSLSGEMYSTLVKQFAADKSIKEEAKQINIGKIRRDEPGFVPENKPAENKAKEFEREEILIKNAGNFAPAQPAKPKEAEKTPERTDGSLPGVKVVGKIDLNNLNKTPTAPAEKAAPAVVAPVPEAAKPAPAPAPEPVAPTPAPVAPAPAPVAPVEKAPAPEPVVAAKPAPAPEPVVPTPAPVAPKPVTPEVKAPVAPVATAPSTPAPAPAPNVPTVAPENEVIRAKADRLTGPNVVGKITLPVENNRRGNGPVASSSNTDHKRKRKRKENAPGQNPNQPGQQGGQQPAQGQGGPGQQGGGGYQGNRPGGGYQGNRPAGGGYQGNRPAGNNAGGRPAFGNRNAPATPGAPKEEPTEKEIQDQIKATLARLSGAGKSGKFAQRAKFRRQKRDDVAATAEELAMEQDAQSRVLKVTEFVTANELASLMDVSVTQIISTCMSLGMFVSINQRLDAETLSIVAEEFGYQVEFVTLADEEINLEEADAEGSLIARAPIVTIMGHVDHGKTSLLDFIRKTNVIGGEAGGITQHIGAYEVTLEDKRKVTFLDTPGHEAFTAMRARGAQVTDIVIIVIAADDSVMPQTREAINHAQAAGVPIIFAYNKIDRPGANADKIREQLSVMNILVEEWGGKYQSQEISAKTGLNVNLLLEKVLLEAEILELKANPNKRAIGTVIEAALDKGRGIVTTVLVQAGTLRVGDPILAGSYSGRVKALTNERGMRVSEAGPSTPVQVLGMQGAPTAGDKFNALENEVEAREIANKRLQLQREQGLRTQKHITLDEIGRRLAIGNFKELNIIVKGDVDGSIEALSDSLLKLSTDQIQVNIISKAVGQISESDVLLASASDAIIIGFQVRPSGSARKLAEQEQIDIRLYSIIYDAINEIKAAMEGMLAPTFEEKIVANVEIRETFKISKVGTIAGCMVLDGKINRNSKIRIVRDGVVIYTGELASLKRYKDDVKEVATGYECGLNIHNFNNIEVGDIVEAYENVEVKRKL</sequence>
<feature type="binding site" evidence="9">
    <location>
        <begin position="637"/>
        <end position="640"/>
    </location>
    <ligand>
        <name>GTP</name>
        <dbReference type="ChEBI" id="CHEBI:37565"/>
    </ligand>
</feature>
<dbReference type="InterPro" id="IPR006847">
    <property type="entry name" value="IF2_N"/>
</dbReference>
<keyword evidence="6 9" id="KW-0547">Nucleotide-binding</keyword>
<dbReference type="InterPro" id="IPR004161">
    <property type="entry name" value="EFTu-like_2"/>
</dbReference>
<evidence type="ECO:0000256" key="1">
    <source>
        <dbReference type="ARBA" id="ARBA00004496"/>
    </source>
</evidence>
<dbReference type="Pfam" id="PF00009">
    <property type="entry name" value="GTP_EFTU"/>
    <property type="match status" value="1"/>
</dbReference>
<feature type="domain" description="Tr-type G" evidence="13">
    <location>
        <begin position="527"/>
        <end position="695"/>
    </location>
</feature>
<keyword evidence="8 9" id="KW-0342">GTP-binding</keyword>
<dbReference type="PROSITE" id="PS51722">
    <property type="entry name" value="G_TR_2"/>
    <property type="match status" value="1"/>
</dbReference>
<dbReference type="FunFam" id="3.40.50.10050:FF:000001">
    <property type="entry name" value="Translation initiation factor IF-2"/>
    <property type="match status" value="1"/>
</dbReference>
<feature type="region of interest" description="Disordered" evidence="12">
    <location>
        <begin position="163"/>
        <end position="397"/>
    </location>
</feature>
<dbReference type="InterPro" id="IPR009000">
    <property type="entry name" value="Transl_B-barrel_sf"/>
</dbReference>
<protein>
    <recommendedName>
        <fullName evidence="3 9">Translation initiation factor IF-2</fullName>
    </recommendedName>
</protein>
<gene>
    <name evidence="9" type="primary">infB</name>
    <name evidence="14" type="ORF">GCM10011425_22000</name>
</gene>
<dbReference type="Gene3D" id="2.40.30.10">
    <property type="entry name" value="Translation factors"/>
    <property type="match status" value="2"/>
</dbReference>
<comment type="subcellular location">
    <subcellularLocation>
        <location evidence="1 9 11">Cytoplasm</location>
    </subcellularLocation>
</comment>
<feature type="region of interest" description="Disordered" evidence="12">
    <location>
        <begin position="102"/>
        <end position="132"/>
    </location>
</feature>
<dbReference type="InterPro" id="IPR015760">
    <property type="entry name" value="TIF_IF2"/>
</dbReference>
<dbReference type="PRINTS" id="PR01217">
    <property type="entry name" value="PRICHEXTENSN"/>
</dbReference>
<feature type="compositionally biased region" description="Basic and acidic residues" evidence="12">
    <location>
        <begin position="388"/>
        <end position="397"/>
    </location>
</feature>
<dbReference type="InterPro" id="IPR000795">
    <property type="entry name" value="T_Tr_GTP-bd_dom"/>
</dbReference>
<feature type="compositionally biased region" description="Low complexity" evidence="12">
    <location>
        <begin position="191"/>
        <end position="207"/>
    </location>
</feature>
<dbReference type="Pfam" id="PF22042">
    <property type="entry name" value="EF-G_D2"/>
    <property type="match status" value="1"/>
</dbReference>
<evidence type="ECO:0000259" key="13">
    <source>
        <dbReference type="PROSITE" id="PS51722"/>
    </source>
</evidence>
<evidence type="ECO:0000256" key="10">
    <source>
        <dbReference type="RuleBase" id="RU000644"/>
    </source>
</evidence>
<dbReference type="FunFam" id="2.40.30.10:FF:000007">
    <property type="entry name" value="Translation initiation factor IF-2"/>
    <property type="match status" value="1"/>
</dbReference>
<dbReference type="SUPFAM" id="SSF50447">
    <property type="entry name" value="Translation proteins"/>
    <property type="match status" value="2"/>
</dbReference>
<dbReference type="InterPro" id="IPR027417">
    <property type="entry name" value="P-loop_NTPase"/>
</dbReference>
<evidence type="ECO:0000256" key="9">
    <source>
        <dbReference type="HAMAP-Rule" id="MF_00100"/>
    </source>
</evidence>
<evidence type="ECO:0000256" key="2">
    <source>
        <dbReference type="ARBA" id="ARBA00007733"/>
    </source>
</evidence>